<keyword evidence="2" id="KW-1133">Transmembrane helix</keyword>
<dbReference type="KEGG" id="spai:FPZ24_13765"/>
<proteinExistence type="predicted"/>
<feature type="compositionally biased region" description="Polar residues" evidence="1">
    <location>
        <begin position="54"/>
        <end position="66"/>
    </location>
</feature>
<gene>
    <name evidence="3" type="ORF">FPZ24_13765</name>
</gene>
<evidence type="ECO:0000256" key="2">
    <source>
        <dbReference type="SAM" id="Phobius"/>
    </source>
</evidence>
<keyword evidence="2" id="KW-0472">Membrane</keyword>
<keyword evidence="4" id="KW-1185">Reference proteome</keyword>
<feature type="compositionally biased region" description="Pro residues" evidence="1">
    <location>
        <begin position="79"/>
        <end position="91"/>
    </location>
</feature>
<evidence type="ECO:0000256" key="1">
    <source>
        <dbReference type="SAM" id="MobiDB-lite"/>
    </source>
</evidence>
<dbReference type="EMBL" id="CP042306">
    <property type="protein sequence ID" value="QDZ09223.1"/>
    <property type="molecule type" value="Genomic_DNA"/>
</dbReference>
<evidence type="ECO:0000313" key="4">
    <source>
        <dbReference type="Proteomes" id="UP000315673"/>
    </source>
</evidence>
<feature type="compositionally biased region" description="Polar residues" evidence="1">
    <location>
        <begin position="167"/>
        <end position="177"/>
    </location>
</feature>
<feature type="region of interest" description="Disordered" evidence="1">
    <location>
        <begin position="51"/>
        <end position="177"/>
    </location>
</feature>
<feature type="compositionally biased region" description="Low complexity" evidence="1">
    <location>
        <begin position="94"/>
        <end position="108"/>
    </location>
</feature>
<organism evidence="3 4">
    <name type="scientific">Sphingomonas panacisoli</name>
    <dbReference type="NCBI Taxonomy" id="1813879"/>
    <lineage>
        <taxon>Bacteria</taxon>
        <taxon>Pseudomonadati</taxon>
        <taxon>Pseudomonadota</taxon>
        <taxon>Alphaproteobacteria</taxon>
        <taxon>Sphingomonadales</taxon>
        <taxon>Sphingomonadaceae</taxon>
        <taxon>Sphingomonas</taxon>
    </lineage>
</organism>
<accession>A0A5B8LM85</accession>
<feature type="compositionally biased region" description="Polar residues" evidence="1">
    <location>
        <begin position="145"/>
        <end position="155"/>
    </location>
</feature>
<dbReference type="OrthoDB" id="7161229at2"/>
<dbReference type="Gene3D" id="3.30.1150.10">
    <property type="match status" value="1"/>
</dbReference>
<dbReference type="AlphaFoldDB" id="A0A5B8LM85"/>
<protein>
    <submittedName>
        <fullName evidence="3">Cell envelope biogenesis protein TolA</fullName>
    </submittedName>
</protein>
<feature type="compositionally biased region" description="Pro residues" evidence="1">
    <location>
        <begin position="111"/>
        <end position="121"/>
    </location>
</feature>
<dbReference type="Proteomes" id="UP000315673">
    <property type="component" value="Chromosome"/>
</dbReference>
<name>A0A5B8LM85_9SPHN</name>
<feature type="transmembrane region" description="Helical" evidence="2">
    <location>
        <begin position="7"/>
        <end position="28"/>
    </location>
</feature>
<evidence type="ECO:0000313" key="3">
    <source>
        <dbReference type="EMBL" id="QDZ09223.1"/>
    </source>
</evidence>
<sequence>MDRKRAIEFGASAAIHVVLLAGLSVVLLSPPKPPPPPAPMDVTIADDVGLVATAPQNLTSPAQSQAPELGKPEDAAPAAPAPEPQPVPAKPKPAEVAPAPKPAEITKPLPKKPAPTPPQPAKPQTRPAPSSALAGVVGRSGGTTPGSTARTTRGSTLGGIMKGVGATPNNSKSATPQGATMSAAAAMDIGQKIKQQVQPCANRQTNPGPGAERIRVTIRLRINRDGTLSARPMIEGHDGVDGDNARYQRQVDDRAIATFMGCQPLRGLPAELYDVPNGWSNFLLRYKLPG</sequence>
<keyword evidence="2" id="KW-0812">Transmembrane</keyword>
<reference evidence="3 4" key="1">
    <citation type="submission" date="2019-07" db="EMBL/GenBank/DDBJ databases">
        <title>Full genome sequence of Sphingomonas sp. 4R-6-7(HKS19).</title>
        <authorList>
            <person name="Im W.-T."/>
        </authorList>
    </citation>
    <scope>NUCLEOTIDE SEQUENCE [LARGE SCALE GENOMIC DNA]</scope>
    <source>
        <strain evidence="3 4">HKS19</strain>
    </source>
</reference>